<proteinExistence type="predicted"/>
<organism evidence="1 2">
    <name type="scientific">Pluteus cervinus</name>
    <dbReference type="NCBI Taxonomy" id="181527"/>
    <lineage>
        <taxon>Eukaryota</taxon>
        <taxon>Fungi</taxon>
        <taxon>Dikarya</taxon>
        <taxon>Basidiomycota</taxon>
        <taxon>Agaricomycotina</taxon>
        <taxon>Agaricomycetes</taxon>
        <taxon>Agaricomycetidae</taxon>
        <taxon>Agaricales</taxon>
        <taxon>Pluteineae</taxon>
        <taxon>Pluteaceae</taxon>
        <taxon>Pluteus</taxon>
    </lineage>
</organism>
<evidence type="ECO:0000313" key="1">
    <source>
        <dbReference type="EMBL" id="TFK71845.1"/>
    </source>
</evidence>
<name>A0ACD3B172_9AGAR</name>
<dbReference type="Proteomes" id="UP000308600">
    <property type="component" value="Unassembled WGS sequence"/>
</dbReference>
<sequence>MESTTPNSVCGIVLTTPSPVWPWLDPPFELAPIGKPVLVPEGLGNATIEVLGPGPISFWWAEVAWLIPHSQLRWVYPLLQHYIDRSTGQGGFVLLERVLCQVIFHS</sequence>
<dbReference type="EMBL" id="ML208293">
    <property type="protein sequence ID" value="TFK71845.1"/>
    <property type="molecule type" value="Genomic_DNA"/>
</dbReference>
<accession>A0ACD3B172</accession>
<protein>
    <submittedName>
        <fullName evidence="1">Uncharacterized protein</fullName>
    </submittedName>
</protein>
<keyword evidence="2" id="KW-1185">Reference proteome</keyword>
<reference evidence="1 2" key="1">
    <citation type="journal article" date="2019" name="Nat. Ecol. Evol.">
        <title>Megaphylogeny resolves global patterns of mushroom evolution.</title>
        <authorList>
            <person name="Varga T."/>
            <person name="Krizsan K."/>
            <person name="Foldi C."/>
            <person name="Dima B."/>
            <person name="Sanchez-Garcia M."/>
            <person name="Sanchez-Ramirez S."/>
            <person name="Szollosi G.J."/>
            <person name="Szarkandi J.G."/>
            <person name="Papp V."/>
            <person name="Albert L."/>
            <person name="Andreopoulos W."/>
            <person name="Angelini C."/>
            <person name="Antonin V."/>
            <person name="Barry K.W."/>
            <person name="Bougher N.L."/>
            <person name="Buchanan P."/>
            <person name="Buyck B."/>
            <person name="Bense V."/>
            <person name="Catcheside P."/>
            <person name="Chovatia M."/>
            <person name="Cooper J."/>
            <person name="Damon W."/>
            <person name="Desjardin D."/>
            <person name="Finy P."/>
            <person name="Geml J."/>
            <person name="Haridas S."/>
            <person name="Hughes K."/>
            <person name="Justo A."/>
            <person name="Karasinski D."/>
            <person name="Kautmanova I."/>
            <person name="Kiss B."/>
            <person name="Kocsube S."/>
            <person name="Kotiranta H."/>
            <person name="LaButti K.M."/>
            <person name="Lechner B.E."/>
            <person name="Liimatainen K."/>
            <person name="Lipzen A."/>
            <person name="Lukacs Z."/>
            <person name="Mihaltcheva S."/>
            <person name="Morgado L.N."/>
            <person name="Niskanen T."/>
            <person name="Noordeloos M.E."/>
            <person name="Ohm R.A."/>
            <person name="Ortiz-Santana B."/>
            <person name="Ovrebo C."/>
            <person name="Racz N."/>
            <person name="Riley R."/>
            <person name="Savchenko A."/>
            <person name="Shiryaev A."/>
            <person name="Soop K."/>
            <person name="Spirin V."/>
            <person name="Szebenyi C."/>
            <person name="Tomsovsky M."/>
            <person name="Tulloss R.E."/>
            <person name="Uehling J."/>
            <person name="Grigoriev I.V."/>
            <person name="Vagvolgyi C."/>
            <person name="Papp T."/>
            <person name="Martin F.M."/>
            <person name="Miettinen O."/>
            <person name="Hibbett D.S."/>
            <person name="Nagy L.G."/>
        </authorList>
    </citation>
    <scope>NUCLEOTIDE SEQUENCE [LARGE SCALE GENOMIC DNA]</scope>
    <source>
        <strain evidence="1 2">NL-1719</strain>
    </source>
</reference>
<evidence type="ECO:0000313" key="2">
    <source>
        <dbReference type="Proteomes" id="UP000308600"/>
    </source>
</evidence>
<gene>
    <name evidence="1" type="ORF">BDN72DRAFT_837223</name>
</gene>